<feature type="region of interest" description="Disordered" evidence="1">
    <location>
        <begin position="256"/>
        <end position="277"/>
    </location>
</feature>
<keyword evidence="2" id="KW-0812">Transmembrane</keyword>
<comment type="caution">
    <text evidence="3">The sequence shown here is derived from an EMBL/GenBank/DDBJ whole genome shotgun (WGS) entry which is preliminary data.</text>
</comment>
<protein>
    <submittedName>
        <fullName evidence="3">Uncharacterized protein</fullName>
    </submittedName>
</protein>
<evidence type="ECO:0000256" key="1">
    <source>
        <dbReference type="SAM" id="MobiDB-lite"/>
    </source>
</evidence>
<dbReference type="Proteomes" id="UP000765509">
    <property type="component" value="Unassembled WGS sequence"/>
</dbReference>
<keyword evidence="2" id="KW-0472">Membrane</keyword>
<dbReference type="AlphaFoldDB" id="A0A9Q3CTU6"/>
<keyword evidence="4" id="KW-1185">Reference proteome</keyword>
<proteinExistence type="predicted"/>
<evidence type="ECO:0000256" key="2">
    <source>
        <dbReference type="SAM" id="Phobius"/>
    </source>
</evidence>
<organism evidence="3 4">
    <name type="scientific">Austropuccinia psidii MF-1</name>
    <dbReference type="NCBI Taxonomy" id="1389203"/>
    <lineage>
        <taxon>Eukaryota</taxon>
        <taxon>Fungi</taxon>
        <taxon>Dikarya</taxon>
        <taxon>Basidiomycota</taxon>
        <taxon>Pucciniomycotina</taxon>
        <taxon>Pucciniomycetes</taxon>
        <taxon>Pucciniales</taxon>
        <taxon>Sphaerophragmiaceae</taxon>
        <taxon>Austropuccinia</taxon>
    </lineage>
</organism>
<name>A0A9Q3CTU6_9BASI</name>
<reference evidence="3" key="1">
    <citation type="submission" date="2021-03" db="EMBL/GenBank/DDBJ databases">
        <title>Draft genome sequence of rust myrtle Austropuccinia psidii MF-1, a brazilian biotype.</title>
        <authorList>
            <person name="Quecine M.C."/>
            <person name="Pachon D.M.R."/>
            <person name="Bonatelli M.L."/>
            <person name="Correr F.H."/>
            <person name="Franceschini L.M."/>
            <person name="Leite T.F."/>
            <person name="Margarido G.R.A."/>
            <person name="Almeida C.A."/>
            <person name="Ferrarezi J.A."/>
            <person name="Labate C.A."/>
        </authorList>
    </citation>
    <scope>NUCLEOTIDE SEQUENCE</scope>
    <source>
        <strain evidence="3">MF-1</strain>
    </source>
</reference>
<gene>
    <name evidence="3" type="ORF">O181_028690</name>
</gene>
<sequence>MASIRGLRLGILLALVNVCICSLWVPESRRRFRELEFLSEIPETGCQTEKERRTLWSLDNQIPTAPHRKQNSQATTGLHSLNSPGKYLTVVVNTLQSLNYFALARWQRHSGEARRYIESTILRIELDYTLKLIRLLVTEMYMEYSIVVGMLHSFKTRVDSIKLLAGFKEFENMRSTLTSLEVALLPPQRKELTLAQRVDLPPKSIFFRMLEDCLGFELIMKNVKVFFSSFAKSVATKTLSPMEPRRKYIPMSSLPSLAPEKSLENPSAHEFPTDGSASHQMDLNTPSKLLPNIQLSSALERVVKAFNQLEGLTQTPGLLELKPILENTIVEAAKYMNRWRLVAYADLRKFLPQKGTVEAISKQIVSFHPSAPKADWAYRPTLVDLRQAFVEEYAQNHLSEVEIFNSQILNHEILKQAYQTYQSLFPYFVPMPEDLKQILGFFTGENLAKLLFADSHEALTPDNLELIEGWTEKVVDYFWREPTRIPYYENFEANNFLFCIDILNFMQGLEHDFVPGRFFLAKTYDYGSLKLQLELINLALRTGSSLKPHELSQETLQRLEKLYSEAEKIPEPNIIKGNHIITPFLQKLKIGVQALADVHNKALE</sequence>
<keyword evidence="2" id="KW-1133">Transmembrane helix</keyword>
<feature type="transmembrane region" description="Helical" evidence="2">
    <location>
        <begin position="6"/>
        <end position="25"/>
    </location>
</feature>
<accession>A0A9Q3CTU6</accession>
<dbReference type="EMBL" id="AVOT02009872">
    <property type="protein sequence ID" value="MBW0488975.1"/>
    <property type="molecule type" value="Genomic_DNA"/>
</dbReference>
<evidence type="ECO:0000313" key="4">
    <source>
        <dbReference type="Proteomes" id="UP000765509"/>
    </source>
</evidence>
<evidence type="ECO:0000313" key="3">
    <source>
        <dbReference type="EMBL" id="MBW0488975.1"/>
    </source>
</evidence>